<proteinExistence type="predicted"/>
<organism evidence="1 2">
    <name type="scientific">Pectobacterium brasiliense</name>
    <dbReference type="NCBI Taxonomy" id="180957"/>
    <lineage>
        <taxon>Bacteria</taxon>
        <taxon>Pseudomonadati</taxon>
        <taxon>Pseudomonadota</taxon>
        <taxon>Gammaproteobacteria</taxon>
        <taxon>Enterobacterales</taxon>
        <taxon>Pectobacteriaceae</taxon>
        <taxon>Pectobacterium</taxon>
    </lineage>
</organism>
<evidence type="ECO:0008006" key="3">
    <source>
        <dbReference type="Google" id="ProtNLM"/>
    </source>
</evidence>
<dbReference type="AlphaFoldDB" id="A0A0M2EVL9"/>
<dbReference type="Proteomes" id="UP000029435">
    <property type="component" value="Unassembled WGS sequence"/>
</dbReference>
<protein>
    <recommendedName>
        <fullName evidence="3">Cro/Cl family transcriptional regulator</fullName>
    </recommendedName>
</protein>
<sequence length="111" mass="12347">MQAAKSTNVAQKDVAPMLQPEQLQHLAALLAPALQSMLNASTADVMTINDFAKVSGVSDRLVWQWLDEGVLLRAPTDETGSKKTRVLVNVYAWREKLRQQAVNCRYIHSKA</sequence>
<evidence type="ECO:0000313" key="2">
    <source>
        <dbReference type="Proteomes" id="UP000029435"/>
    </source>
</evidence>
<name>A0A0M2EVL9_9GAMM</name>
<accession>A0A0M2EVL9</accession>
<reference evidence="1 2" key="1">
    <citation type="submission" date="2014-08" db="EMBL/GenBank/DDBJ databases">
        <title>Genome sequences of NCPPB Pectobacterium isolates.</title>
        <authorList>
            <person name="Glover R.H."/>
            <person name="Sapp M."/>
            <person name="Elphinstone J."/>
        </authorList>
    </citation>
    <scope>NUCLEOTIDE SEQUENCE [LARGE SCALE GENOMIC DNA]</scope>
    <source>
        <strain evidence="1 2">LMG 21372</strain>
    </source>
</reference>
<dbReference type="RefSeq" id="WP_039318104.1">
    <property type="nucleotide sequence ID" value="NZ_JQOD01000012.1"/>
</dbReference>
<gene>
    <name evidence="1" type="ORF">KU74_21395</name>
</gene>
<dbReference type="EMBL" id="JQOD01000012">
    <property type="protein sequence ID" value="KGA31360.1"/>
    <property type="molecule type" value="Genomic_DNA"/>
</dbReference>
<evidence type="ECO:0000313" key="1">
    <source>
        <dbReference type="EMBL" id="KGA31360.1"/>
    </source>
</evidence>
<comment type="caution">
    <text evidence="1">The sequence shown here is derived from an EMBL/GenBank/DDBJ whole genome shotgun (WGS) entry which is preliminary data.</text>
</comment>